<evidence type="ECO:0000313" key="6">
    <source>
        <dbReference type="EMBL" id="GLQ22428.1"/>
    </source>
</evidence>
<organism evidence="6 7">
    <name type="scientific">Algimonas ampicilliniresistens</name>
    <dbReference type="NCBI Taxonomy" id="1298735"/>
    <lineage>
        <taxon>Bacteria</taxon>
        <taxon>Pseudomonadati</taxon>
        <taxon>Pseudomonadota</taxon>
        <taxon>Alphaproteobacteria</taxon>
        <taxon>Maricaulales</taxon>
        <taxon>Robiginitomaculaceae</taxon>
        <taxon>Algimonas</taxon>
    </lineage>
</organism>
<feature type="domain" description="Malonyl-CoA:ACP transacylase (MAT)" evidence="5">
    <location>
        <begin position="11"/>
        <end position="336"/>
    </location>
</feature>
<evidence type="ECO:0000259" key="5">
    <source>
        <dbReference type="SMART" id="SM00827"/>
    </source>
</evidence>
<comment type="catalytic activity">
    <reaction evidence="4">
        <text>holo-[ACP] + malonyl-CoA = malonyl-[ACP] + CoA</text>
        <dbReference type="Rhea" id="RHEA:41792"/>
        <dbReference type="Rhea" id="RHEA-COMP:9623"/>
        <dbReference type="Rhea" id="RHEA-COMP:9685"/>
        <dbReference type="ChEBI" id="CHEBI:57287"/>
        <dbReference type="ChEBI" id="CHEBI:57384"/>
        <dbReference type="ChEBI" id="CHEBI:64479"/>
        <dbReference type="ChEBI" id="CHEBI:78449"/>
        <dbReference type="EC" id="2.3.1.39"/>
    </reaction>
</comment>
<reference evidence="6" key="2">
    <citation type="submission" date="2023-01" db="EMBL/GenBank/DDBJ databases">
        <title>Draft genome sequence of Algimonas ampicilliniresistens strain NBRC 108219.</title>
        <authorList>
            <person name="Sun Q."/>
            <person name="Mori K."/>
        </authorList>
    </citation>
    <scope>NUCLEOTIDE SEQUENCE</scope>
    <source>
        <strain evidence="6">NBRC 108219</strain>
    </source>
</reference>
<dbReference type="Gene3D" id="3.30.70.250">
    <property type="entry name" value="Malonyl-CoA ACP transacylase, ACP-binding"/>
    <property type="match status" value="1"/>
</dbReference>
<evidence type="ECO:0000256" key="2">
    <source>
        <dbReference type="ARBA" id="ARBA00022679"/>
    </source>
</evidence>
<evidence type="ECO:0000256" key="1">
    <source>
        <dbReference type="ARBA" id="ARBA00013258"/>
    </source>
</evidence>
<dbReference type="RefSeq" id="WP_284386787.1">
    <property type="nucleotide sequence ID" value="NZ_BSNK01000001.1"/>
</dbReference>
<evidence type="ECO:0000313" key="7">
    <source>
        <dbReference type="Proteomes" id="UP001161391"/>
    </source>
</evidence>
<name>A0ABQ5V4H7_9PROT</name>
<dbReference type="InterPro" id="IPR001227">
    <property type="entry name" value="Ac_transferase_dom_sf"/>
</dbReference>
<dbReference type="PANTHER" id="PTHR42681:SF1">
    <property type="entry name" value="MALONYL-COA-ACYL CARRIER PROTEIN TRANSACYLASE, MITOCHONDRIAL"/>
    <property type="match status" value="1"/>
</dbReference>
<proteinExistence type="predicted"/>
<dbReference type="EMBL" id="BSNK01000001">
    <property type="protein sequence ID" value="GLQ22428.1"/>
    <property type="molecule type" value="Genomic_DNA"/>
</dbReference>
<protein>
    <recommendedName>
        <fullName evidence="1">[acyl-carrier-protein] S-malonyltransferase</fullName>
        <ecNumber evidence="1">2.3.1.39</ecNumber>
    </recommendedName>
</protein>
<keyword evidence="2" id="KW-0808">Transferase</keyword>
<dbReference type="InterPro" id="IPR016035">
    <property type="entry name" value="Acyl_Trfase/lysoPLipase"/>
</dbReference>
<evidence type="ECO:0000256" key="3">
    <source>
        <dbReference type="ARBA" id="ARBA00023315"/>
    </source>
</evidence>
<dbReference type="Proteomes" id="UP001161391">
    <property type="component" value="Unassembled WGS sequence"/>
</dbReference>
<dbReference type="SUPFAM" id="SSF52151">
    <property type="entry name" value="FabD/lysophospholipase-like"/>
    <property type="match status" value="1"/>
</dbReference>
<sequence length="345" mass="37625">MSHAKKTALVICPGRGVYNAPELGYLKTHHSDKPDLLSAFDAQRTALNQPSILELDSSDRFSRSKFTRGDNASGLIYACSFADFLSIDRDTFDIVAVTGNSMGWYTALACGGALSPEDGFRTVNTMGTIMHEQALGGQLVYPFVDETWQEKLGAKQALLSLVESIDDLHVSIWFGGMIVLAGTDEALAEAESKLEKIQGRFPMPLPNHGAFHSPLMQANSAAGRKALPETLFQQPTIPMIDGRGKIWMPKACDTSALWDYTLGSQVTETYDFTRSVQTGLREFAPDCLIILGPGNTLGGATAQAMLMADWQGQSTKTHFLERQADDPYMLAMGHSDQRPLVAPTR</sequence>
<reference evidence="6" key="1">
    <citation type="journal article" date="2014" name="Int. J. Syst. Evol. Microbiol.">
        <title>Complete genome of a new Firmicutes species belonging to the dominant human colonic microbiota ('Ruminococcus bicirculans') reveals two chromosomes and a selective capacity to utilize plant glucans.</title>
        <authorList>
            <consortium name="NISC Comparative Sequencing Program"/>
            <person name="Wegmann U."/>
            <person name="Louis P."/>
            <person name="Goesmann A."/>
            <person name="Henrissat B."/>
            <person name="Duncan S.H."/>
            <person name="Flint H.J."/>
        </authorList>
    </citation>
    <scope>NUCLEOTIDE SEQUENCE</scope>
    <source>
        <strain evidence="6">NBRC 108219</strain>
    </source>
</reference>
<accession>A0ABQ5V4H7</accession>
<dbReference type="PANTHER" id="PTHR42681">
    <property type="entry name" value="MALONYL-COA-ACYL CARRIER PROTEIN TRANSACYLASE, MITOCHONDRIAL"/>
    <property type="match status" value="1"/>
</dbReference>
<dbReference type="InterPro" id="IPR050858">
    <property type="entry name" value="Mal-CoA-ACP_Trans/PKS_FabD"/>
</dbReference>
<evidence type="ECO:0000256" key="4">
    <source>
        <dbReference type="ARBA" id="ARBA00048462"/>
    </source>
</evidence>
<dbReference type="SMART" id="SM00827">
    <property type="entry name" value="PKS_AT"/>
    <property type="match status" value="1"/>
</dbReference>
<comment type="caution">
    <text evidence="6">The sequence shown here is derived from an EMBL/GenBank/DDBJ whole genome shotgun (WGS) entry which is preliminary data.</text>
</comment>
<gene>
    <name evidence="6" type="ORF">GCM10007853_03020</name>
</gene>
<keyword evidence="3" id="KW-0012">Acyltransferase</keyword>
<dbReference type="Gene3D" id="3.40.366.10">
    <property type="entry name" value="Malonyl-Coenzyme A Acyl Carrier Protein, domain 2"/>
    <property type="match status" value="1"/>
</dbReference>
<dbReference type="InterPro" id="IPR014043">
    <property type="entry name" value="Acyl_transferase_dom"/>
</dbReference>
<keyword evidence="7" id="KW-1185">Reference proteome</keyword>
<dbReference type="EC" id="2.3.1.39" evidence="1"/>